<dbReference type="OrthoDB" id="2974579at2"/>
<organism evidence="1 2">
    <name type="scientific">Ureibacillus xyleni</name>
    <dbReference type="NCBI Taxonomy" id="614648"/>
    <lineage>
        <taxon>Bacteria</taxon>
        <taxon>Bacillati</taxon>
        <taxon>Bacillota</taxon>
        <taxon>Bacilli</taxon>
        <taxon>Bacillales</taxon>
        <taxon>Caryophanaceae</taxon>
        <taxon>Ureibacillus</taxon>
    </lineage>
</organism>
<dbReference type="Proteomes" id="UP000219636">
    <property type="component" value="Unassembled WGS sequence"/>
</dbReference>
<proteinExistence type="predicted"/>
<dbReference type="AlphaFoldDB" id="A0A285SJP1"/>
<evidence type="ECO:0000313" key="1">
    <source>
        <dbReference type="EMBL" id="SOC06363.1"/>
    </source>
</evidence>
<name>A0A285SJP1_9BACL</name>
<sequence length="162" mass="18843">MTKIWEYKSVEEKMKNMLPKSRMNKHIGAPIPVTSFNGTLCSLFGDPLEKDTDGIEFEYKEKVFEKYDWRKHKQLRAKNGHVVVLFPGSSKREERFLICYKNVQGELSPIVEVSDAGRACSRARRWAQELECDFQEKIDGRVVADLEDYRKLIIQLGEISII</sequence>
<evidence type="ECO:0000313" key="2">
    <source>
        <dbReference type="Proteomes" id="UP000219636"/>
    </source>
</evidence>
<keyword evidence="2" id="KW-1185">Reference proteome</keyword>
<gene>
    <name evidence="1" type="ORF">SAMN05880501_104259</name>
</gene>
<dbReference type="EMBL" id="OBMQ01000004">
    <property type="protein sequence ID" value="SOC06363.1"/>
    <property type="molecule type" value="Genomic_DNA"/>
</dbReference>
<protein>
    <submittedName>
        <fullName evidence="1">Uncharacterized protein</fullName>
    </submittedName>
</protein>
<accession>A0A285SJP1</accession>
<reference evidence="2" key="1">
    <citation type="submission" date="2017-08" db="EMBL/GenBank/DDBJ databases">
        <authorList>
            <person name="Varghese N."/>
            <person name="Submissions S."/>
        </authorList>
    </citation>
    <scope>NUCLEOTIDE SEQUENCE [LARGE SCALE GENOMIC DNA]</scope>
    <source>
        <strain evidence="2">JC22</strain>
    </source>
</reference>
<dbReference type="RefSeq" id="WP_097073205.1">
    <property type="nucleotide sequence ID" value="NZ_OBMQ01000004.1"/>
</dbReference>